<feature type="region of interest" description="Disordered" evidence="1">
    <location>
        <begin position="1"/>
        <end position="24"/>
    </location>
</feature>
<keyword evidence="3" id="KW-1185">Reference proteome</keyword>
<dbReference type="Proteomes" id="UP000499080">
    <property type="component" value="Unassembled WGS sequence"/>
</dbReference>
<evidence type="ECO:0000313" key="3">
    <source>
        <dbReference type="Proteomes" id="UP000499080"/>
    </source>
</evidence>
<accession>A0A4Y2PVM6</accession>
<reference evidence="2 3" key="1">
    <citation type="journal article" date="2019" name="Sci. Rep.">
        <title>Orb-weaving spider Araneus ventricosus genome elucidates the spidroin gene catalogue.</title>
        <authorList>
            <person name="Kono N."/>
            <person name="Nakamura H."/>
            <person name="Ohtoshi R."/>
            <person name="Moran D.A.P."/>
            <person name="Shinohara A."/>
            <person name="Yoshida Y."/>
            <person name="Fujiwara M."/>
            <person name="Mori M."/>
            <person name="Tomita M."/>
            <person name="Arakawa K."/>
        </authorList>
    </citation>
    <scope>NUCLEOTIDE SEQUENCE [LARGE SCALE GENOMIC DNA]</scope>
</reference>
<dbReference type="AlphaFoldDB" id="A0A4Y2PVM6"/>
<evidence type="ECO:0000256" key="1">
    <source>
        <dbReference type="SAM" id="MobiDB-lite"/>
    </source>
</evidence>
<dbReference type="EMBL" id="BGPR01012178">
    <property type="protein sequence ID" value="GBN54923.1"/>
    <property type="molecule type" value="Genomic_DNA"/>
</dbReference>
<comment type="caution">
    <text evidence="2">The sequence shown here is derived from an EMBL/GenBank/DDBJ whole genome shotgun (WGS) entry which is preliminary data.</text>
</comment>
<organism evidence="2 3">
    <name type="scientific">Araneus ventricosus</name>
    <name type="common">Orbweaver spider</name>
    <name type="synonym">Epeira ventricosa</name>
    <dbReference type="NCBI Taxonomy" id="182803"/>
    <lineage>
        <taxon>Eukaryota</taxon>
        <taxon>Metazoa</taxon>
        <taxon>Ecdysozoa</taxon>
        <taxon>Arthropoda</taxon>
        <taxon>Chelicerata</taxon>
        <taxon>Arachnida</taxon>
        <taxon>Araneae</taxon>
        <taxon>Araneomorphae</taxon>
        <taxon>Entelegynae</taxon>
        <taxon>Araneoidea</taxon>
        <taxon>Araneidae</taxon>
        <taxon>Araneus</taxon>
    </lineage>
</organism>
<gene>
    <name evidence="2" type="ORF">AVEN_69718_1</name>
</gene>
<proteinExistence type="predicted"/>
<name>A0A4Y2PVM6_ARAVE</name>
<protein>
    <submittedName>
        <fullName evidence="2">Uncharacterized protein</fullName>
    </submittedName>
</protein>
<feature type="compositionally biased region" description="Basic residues" evidence="1">
    <location>
        <begin position="1"/>
        <end position="10"/>
    </location>
</feature>
<sequence>MENSKKRCCKQQRPPAPYSNSTHSYEMSVGCKGLCIRSSGTRRLVIKCQSCGNDICPFHKNGSLPHNKILSILLLQVIRLTPFARDARRCKAYIRSSTTWGPVIKCWSLRNDMPSF</sequence>
<evidence type="ECO:0000313" key="2">
    <source>
        <dbReference type="EMBL" id="GBN54923.1"/>
    </source>
</evidence>